<keyword evidence="2" id="KW-1185">Reference proteome</keyword>
<dbReference type="Proteomes" id="UP001528912">
    <property type="component" value="Unassembled WGS sequence"/>
</dbReference>
<reference evidence="1 2" key="1">
    <citation type="submission" date="2023-03" db="EMBL/GenBank/DDBJ databases">
        <title>YIM 133296 draft genome.</title>
        <authorList>
            <person name="Xiong L."/>
        </authorList>
    </citation>
    <scope>NUCLEOTIDE SEQUENCE [LARGE SCALE GENOMIC DNA]</scope>
    <source>
        <strain evidence="1 2">YIM 133296</strain>
    </source>
</reference>
<dbReference type="EMBL" id="JAROAV010000006">
    <property type="protein sequence ID" value="MDF8262889.1"/>
    <property type="molecule type" value="Genomic_DNA"/>
</dbReference>
<evidence type="ECO:0000313" key="1">
    <source>
        <dbReference type="EMBL" id="MDF8262889.1"/>
    </source>
</evidence>
<sequence>MKIAVDWTYDAPPDEVWAMTASTEFQDRKCAEGGALSYETSVTEQGDRTLIVATREMPTDGIPDQLRGLIGKSVTVTETQDWGPATADGSREARVEVAMKGQPVAMKGRAWTTVSPTSTRIDVEGDVKAKIPLIGGRIEKAVGPVIRAAIESEAQVGKEWLATHAG</sequence>
<gene>
    <name evidence="1" type="ORF">P4R38_01360</name>
</gene>
<dbReference type="Pfam" id="PF10698">
    <property type="entry name" value="DUF2505"/>
    <property type="match status" value="1"/>
</dbReference>
<name>A0ABT6C1V9_9MICO</name>
<dbReference type="InterPro" id="IPR019639">
    <property type="entry name" value="DUF2505"/>
</dbReference>
<organism evidence="1 2">
    <name type="scientific">Luteipulveratus flavus</name>
    <dbReference type="NCBI Taxonomy" id="3031728"/>
    <lineage>
        <taxon>Bacteria</taxon>
        <taxon>Bacillati</taxon>
        <taxon>Actinomycetota</taxon>
        <taxon>Actinomycetes</taxon>
        <taxon>Micrococcales</taxon>
        <taxon>Dermacoccaceae</taxon>
        <taxon>Luteipulveratus</taxon>
    </lineage>
</organism>
<accession>A0ABT6C1V9</accession>
<comment type="caution">
    <text evidence="1">The sequence shown here is derived from an EMBL/GenBank/DDBJ whole genome shotgun (WGS) entry which is preliminary data.</text>
</comment>
<dbReference type="RefSeq" id="WP_277190683.1">
    <property type="nucleotide sequence ID" value="NZ_JAROAV010000006.1"/>
</dbReference>
<protein>
    <submittedName>
        <fullName evidence="1">DUF2505 domain-containing protein</fullName>
    </submittedName>
</protein>
<proteinExistence type="predicted"/>
<evidence type="ECO:0000313" key="2">
    <source>
        <dbReference type="Proteomes" id="UP001528912"/>
    </source>
</evidence>